<gene>
    <name evidence="2" type="ORF">HTZ84_21380</name>
</gene>
<keyword evidence="3" id="KW-1185">Reference proteome</keyword>
<evidence type="ECO:0000256" key="1">
    <source>
        <dbReference type="SAM" id="MobiDB-lite"/>
    </source>
</evidence>
<evidence type="ECO:0000313" key="3">
    <source>
        <dbReference type="Proteomes" id="UP001016761"/>
    </source>
</evidence>
<name>A0ABX2LNX1_9EURY</name>
<feature type="region of interest" description="Disordered" evidence="1">
    <location>
        <begin position="168"/>
        <end position="206"/>
    </location>
</feature>
<protein>
    <recommendedName>
        <fullName evidence="4">DUF4145 domain-containing protein</fullName>
    </recommendedName>
</protein>
<dbReference type="EMBL" id="JABUQZ010000002">
    <property type="protein sequence ID" value="NUC74819.1"/>
    <property type="molecule type" value="Genomic_DNA"/>
</dbReference>
<accession>A0ABX2LNX1</accession>
<organism evidence="2 3">
    <name type="scientific">Haloterrigena gelatinilytica</name>
    <dbReference type="NCBI Taxonomy" id="2741724"/>
    <lineage>
        <taxon>Archaea</taxon>
        <taxon>Methanobacteriati</taxon>
        <taxon>Methanobacteriota</taxon>
        <taxon>Stenosarchaea group</taxon>
        <taxon>Halobacteria</taxon>
        <taxon>Halobacteriales</taxon>
        <taxon>Natrialbaceae</taxon>
        <taxon>Haloterrigena</taxon>
    </lineage>
</organism>
<dbReference type="Proteomes" id="UP001016761">
    <property type="component" value="Unassembled WGS sequence"/>
</dbReference>
<comment type="caution">
    <text evidence="2">The sequence shown here is derived from an EMBL/GenBank/DDBJ whole genome shotgun (WGS) entry which is preliminary data.</text>
</comment>
<feature type="compositionally biased region" description="Acidic residues" evidence="1">
    <location>
        <begin position="19"/>
        <end position="99"/>
    </location>
</feature>
<feature type="compositionally biased region" description="Basic and acidic residues" evidence="1">
    <location>
        <begin position="168"/>
        <end position="188"/>
    </location>
</feature>
<feature type="compositionally biased region" description="Acidic residues" evidence="1">
    <location>
        <begin position="1"/>
        <end position="12"/>
    </location>
</feature>
<sequence length="389" mass="44046">MANEGISEEEEADSRPPDEESPEDDSSEEDSPEESPEDDSSEEDSPEESPEDDSSEEDSPEESPEDDSSEEDSPEESPEDDSSEEDSPETGSEESEDELNLTLYGAFNLGWKLQYLRQAGYNRYQVYSKDDNYIISALSEVRDMLDTVGSSPAVKSEIRSFESELERAYIESEEDTSKGDSPKENDEKDTSEDENNDGDLPTLSAQYGNRLSNKVETWRTVLRYELAEQRRFTIADAPIIDIEEILQSPDHLFEGNMWEEIPEQTKQDLHEGCSALAANCPTASVIMVLRSIEYILREWYKQELDEEAADDTWGTVLGKLQSEFNNRGDDPDVLSNLDYLRRKRNEVNHPNRSPSLHEAAVTVAMASETISSMMEHVEVEDELEIEDEV</sequence>
<evidence type="ECO:0008006" key="4">
    <source>
        <dbReference type="Google" id="ProtNLM"/>
    </source>
</evidence>
<reference evidence="2 3" key="1">
    <citation type="submission" date="2020-06" db="EMBL/GenBank/DDBJ databases">
        <title>Haloterrigena sp. nov., an extremely halophilic archaeon isolated from a saline sediment.</title>
        <authorList>
            <person name="Liu B.-B."/>
        </authorList>
    </citation>
    <scope>NUCLEOTIDE SEQUENCE [LARGE SCALE GENOMIC DNA]</scope>
    <source>
        <strain evidence="2 3">SYSU A558-1</strain>
    </source>
</reference>
<proteinExistence type="predicted"/>
<feature type="region of interest" description="Disordered" evidence="1">
    <location>
        <begin position="1"/>
        <end position="99"/>
    </location>
</feature>
<dbReference type="RefSeq" id="WP_174682668.1">
    <property type="nucleotide sequence ID" value="NZ_JABUQZ010000002.1"/>
</dbReference>
<evidence type="ECO:0000313" key="2">
    <source>
        <dbReference type="EMBL" id="NUC74819.1"/>
    </source>
</evidence>